<dbReference type="InterPro" id="IPR011051">
    <property type="entry name" value="RmlC_Cupin_sf"/>
</dbReference>
<gene>
    <name evidence="2" type="ORF">HYZ11_07955</name>
</gene>
<reference evidence="2" key="1">
    <citation type="submission" date="2020-07" db="EMBL/GenBank/DDBJ databases">
        <title>Huge and variable diversity of episymbiotic CPR bacteria and DPANN archaea in groundwater ecosystems.</title>
        <authorList>
            <person name="He C.Y."/>
            <person name="Keren R."/>
            <person name="Whittaker M."/>
            <person name="Farag I.F."/>
            <person name="Doudna J."/>
            <person name="Cate J.H.D."/>
            <person name="Banfield J.F."/>
        </authorList>
    </citation>
    <scope>NUCLEOTIDE SEQUENCE</scope>
    <source>
        <strain evidence="2">NC_groundwater_763_Ag_S-0.2um_68_21</strain>
    </source>
</reference>
<dbReference type="SUPFAM" id="SSF51182">
    <property type="entry name" value="RmlC-like cupins"/>
    <property type="match status" value="1"/>
</dbReference>
<dbReference type="Gene3D" id="2.60.120.10">
    <property type="entry name" value="Jelly Rolls"/>
    <property type="match status" value="1"/>
</dbReference>
<name>A0A932I073_UNCTE</name>
<evidence type="ECO:0000313" key="2">
    <source>
        <dbReference type="EMBL" id="MBI3127520.1"/>
    </source>
</evidence>
<dbReference type="Pfam" id="PF07883">
    <property type="entry name" value="Cupin_2"/>
    <property type="match status" value="1"/>
</dbReference>
<organism evidence="2 3">
    <name type="scientific">Tectimicrobiota bacterium</name>
    <dbReference type="NCBI Taxonomy" id="2528274"/>
    <lineage>
        <taxon>Bacteria</taxon>
        <taxon>Pseudomonadati</taxon>
        <taxon>Nitrospinota/Tectimicrobiota group</taxon>
        <taxon>Candidatus Tectimicrobiota</taxon>
    </lineage>
</organism>
<dbReference type="InterPro" id="IPR013096">
    <property type="entry name" value="Cupin_2"/>
</dbReference>
<dbReference type="EMBL" id="JACPUR010000017">
    <property type="protein sequence ID" value="MBI3127520.1"/>
    <property type="molecule type" value="Genomic_DNA"/>
</dbReference>
<dbReference type="InterPro" id="IPR014710">
    <property type="entry name" value="RmlC-like_jellyroll"/>
</dbReference>
<evidence type="ECO:0000313" key="3">
    <source>
        <dbReference type="Proteomes" id="UP000782312"/>
    </source>
</evidence>
<proteinExistence type="predicted"/>
<dbReference type="AlphaFoldDB" id="A0A932I073"/>
<accession>A0A932I073</accession>
<feature type="domain" description="Cupin type-2" evidence="1">
    <location>
        <begin position="46"/>
        <end position="118"/>
    </location>
</feature>
<evidence type="ECO:0000259" key="1">
    <source>
        <dbReference type="Pfam" id="PF07883"/>
    </source>
</evidence>
<sequence length="142" mass="16047">MPNLPVPQVVNSLDVSEDKAYEPPYAIRWGVDRETTGTKTITMGRTIIPPRGRNRLHYHKNCDTTIYVVKGPINIYWKKGEDIQGREVKQGHFVYFPCGCIHGQENPSKTEPAELIFTYGGMPNKDAAGTTFVDDPRDPLRD</sequence>
<protein>
    <submittedName>
        <fullName evidence="2">Cupin domain-containing protein</fullName>
    </submittedName>
</protein>
<comment type="caution">
    <text evidence="2">The sequence shown here is derived from an EMBL/GenBank/DDBJ whole genome shotgun (WGS) entry which is preliminary data.</text>
</comment>
<dbReference type="Proteomes" id="UP000782312">
    <property type="component" value="Unassembled WGS sequence"/>
</dbReference>